<evidence type="ECO:0000313" key="3">
    <source>
        <dbReference type="Proteomes" id="UP000054166"/>
    </source>
</evidence>
<name>A0A0C3FFY4_PILCF</name>
<dbReference type="HOGENOM" id="CLU_171258_0_0_1"/>
<evidence type="ECO:0000313" key="2">
    <source>
        <dbReference type="EMBL" id="KIM78714.1"/>
    </source>
</evidence>
<accession>A0A0C3FFY4</accession>
<dbReference type="AlphaFoldDB" id="A0A0C3FFY4"/>
<keyword evidence="3" id="KW-1185">Reference proteome</keyword>
<keyword evidence="1" id="KW-0175">Coiled coil</keyword>
<organism evidence="2 3">
    <name type="scientific">Piloderma croceum (strain F 1598)</name>
    <dbReference type="NCBI Taxonomy" id="765440"/>
    <lineage>
        <taxon>Eukaryota</taxon>
        <taxon>Fungi</taxon>
        <taxon>Dikarya</taxon>
        <taxon>Basidiomycota</taxon>
        <taxon>Agaricomycotina</taxon>
        <taxon>Agaricomycetes</taxon>
        <taxon>Agaricomycetidae</taxon>
        <taxon>Atheliales</taxon>
        <taxon>Atheliaceae</taxon>
        <taxon>Piloderma</taxon>
    </lineage>
</organism>
<gene>
    <name evidence="2" type="ORF">PILCRDRAFT_10936</name>
</gene>
<reference evidence="2 3" key="1">
    <citation type="submission" date="2014-04" db="EMBL/GenBank/DDBJ databases">
        <authorList>
            <consortium name="DOE Joint Genome Institute"/>
            <person name="Kuo A."/>
            <person name="Tarkka M."/>
            <person name="Buscot F."/>
            <person name="Kohler A."/>
            <person name="Nagy L.G."/>
            <person name="Floudas D."/>
            <person name="Copeland A."/>
            <person name="Barry K.W."/>
            <person name="Cichocki N."/>
            <person name="Veneault-Fourrey C."/>
            <person name="LaButti K."/>
            <person name="Lindquist E.A."/>
            <person name="Lipzen A."/>
            <person name="Lundell T."/>
            <person name="Morin E."/>
            <person name="Murat C."/>
            <person name="Sun H."/>
            <person name="Tunlid A."/>
            <person name="Henrissat B."/>
            <person name="Grigoriev I.V."/>
            <person name="Hibbett D.S."/>
            <person name="Martin F."/>
            <person name="Nordberg H.P."/>
            <person name="Cantor M.N."/>
            <person name="Hua S.X."/>
        </authorList>
    </citation>
    <scope>NUCLEOTIDE SEQUENCE [LARGE SCALE GENOMIC DNA]</scope>
    <source>
        <strain evidence="2 3">F 1598</strain>
    </source>
</reference>
<sequence>MQRHQRCAAHSYGDATRWYAGSESLIGCFQRHIHTIFLISAHHDRIPLPSDTHAEMKHVLSEILGASNDGGLAVVEAIRRLKTRLDFLRDLIDAHIRDAEEETDETELPDLVD</sequence>
<reference evidence="3" key="2">
    <citation type="submission" date="2015-01" db="EMBL/GenBank/DDBJ databases">
        <title>Evolutionary Origins and Diversification of the Mycorrhizal Mutualists.</title>
        <authorList>
            <consortium name="DOE Joint Genome Institute"/>
            <consortium name="Mycorrhizal Genomics Consortium"/>
            <person name="Kohler A."/>
            <person name="Kuo A."/>
            <person name="Nagy L.G."/>
            <person name="Floudas D."/>
            <person name="Copeland A."/>
            <person name="Barry K.W."/>
            <person name="Cichocki N."/>
            <person name="Veneault-Fourrey C."/>
            <person name="LaButti K."/>
            <person name="Lindquist E.A."/>
            <person name="Lipzen A."/>
            <person name="Lundell T."/>
            <person name="Morin E."/>
            <person name="Murat C."/>
            <person name="Riley R."/>
            <person name="Ohm R."/>
            <person name="Sun H."/>
            <person name="Tunlid A."/>
            <person name="Henrissat B."/>
            <person name="Grigoriev I.V."/>
            <person name="Hibbett D.S."/>
            <person name="Martin F."/>
        </authorList>
    </citation>
    <scope>NUCLEOTIDE SEQUENCE [LARGE SCALE GENOMIC DNA]</scope>
    <source>
        <strain evidence="3">F 1598</strain>
    </source>
</reference>
<protein>
    <submittedName>
        <fullName evidence="2">Uncharacterized protein</fullName>
    </submittedName>
</protein>
<proteinExistence type="predicted"/>
<dbReference type="Proteomes" id="UP000054166">
    <property type="component" value="Unassembled WGS sequence"/>
</dbReference>
<feature type="coiled-coil region" evidence="1">
    <location>
        <begin position="78"/>
        <end position="105"/>
    </location>
</feature>
<dbReference type="EMBL" id="KN833014">
    <property type="protein sequence ID" value="KIM78714.1"/>
    <property type="molecule type" value="Genomic_DNA"/>
</dbReference>
<dbReference type="InParanoid" id="A0A0C3FFY4"/>
<evidence type="ECO:0000256" key="1">
    <source>
        <dbReference type="SAM" id="Coils"/>
    </source>
</evidence>